<name>A0A815HCE5_9BILA</name>
<proteinExistence type="predicted"/>
<reference evidence="2" key="1">
    <citation type="submission" date="2021-02" db="EMBL/GenBank/DDBJ databases">
        <authorList>
            <person name="Nowell W R."/>
        </authorList>
    </citation>
    <scope>NUCLEOTIDE SEQUENCE</scope>
</reference>
<evidence type="ECO:0000313" key="3">
    <source>
        <dbReference type="EMBL" id="CAF4101161.1"/>
    </source>
</evidence>
<evidence type="ECO:0000256" key="1">
    <source>
        <dbReference type="SAM" id="Coils"/>
    </source>
</evidence>
<evidence type="ECO:0000313" key="2">
    <source>
        <dbReference type="EMBL" id="CAF1349921.1"/>
    </source>
</evidence>
<accession>A0A815HCE5</accession>
<gene>
    <name evidence="3" type="ORF">FNK824_LOCUS31402</name>
    <name evidence="2" type="ORF">SEV965_LOCUS28807</name>
</gene>
<dbReference type="EMBL" id="CAJNOU010002793">
    <property type="protein sequence ID" value="CAF1349921.1"/>
    <property type="molecule type" value="Genomic_DNA"/>
</dbReference>
<feature type="coiled-coil region" evidence="1">
    <location>
        <begin position="57"/>
        <end position="90"/>
    </location>
</feature>
<sequence>MGSEFLNIFANYIPPIDYNGNFVCPECFGTESCKNSWLVHLIIHHHMGCKDLFEVMKPEHERVLDKAIEAMDKAEELEEIREKIIQLTDVWKKKLIDDDTYFVTLDILRNELSSK</sequence>
<comment type="caution">
    <text evidence="2">The sequence shown here is derived from an EMBL/GenBank/DDBJ whole genome shotgun (WGS) entry which is preliminary data.</text>
</comment>
<protein>
    <submittedName>
        <fullName evidence="2">Uncharacterized protein</fullName>
    </submittedName>
</protein>
<evidence type="ECO:0000313" key="4">
    <source>
        <dbReference type="Proteomes" id="UP000663889"/>
    </source>
</evidence>
<organism evidence="2 4">
    <name type="scientific">Rotaria sordida</name>
    <dbReference type="NCBI Taxonomy" id="392033"/>
    <lineage>
        <taxon>Eukaryota</taxon>
        <taxon>Metazoa</taxon>
        <taxon>Spiralia</taxon>
        <taxon>Gnathifera</taxon>
        <taxon>Rotifera</taxon>
        <taxon>Eurotatoria</taxon>
        <taxon>Bdelloidea</taxon>
        <taxon>Philodinida</taxon>
        <taxon>Philodinidae</taxon>
        <taxon>Rotaria</taxon>
    </lineage>
</organism>
<dbReference type="EMBL" id="CAJOBE010010141">
    <property type="protein sequence ID" value="CAF4101161.1"/>
    <property type="molecule type" value="Genomic_DNA"/>
</dbReference>
<dbReference type="Proteomes" id="UP000663874">
    <property type="component" value="Unassembled WGS sequence"/>
</dbReference>
<keyword evidence="1" id="KW-0175">Coiled coil</keyword>
<dbReference type="AlphaFoldDB" id="A0A815HCE5"/>
<dbReference type="Proteomes" id="UP000663889">
    <property type="component" value="Unassembled WGS sequence"/>
</dbReference>